<organism evidence="1 2">
    <name type="scientific">Actinomadura bangladeshensis</name>
    <dbReference type="NCBI Taxonomy" id="453573"/>
    <lineage>
        <taxon>Bacteria</taxon>
        <taxon>Bacillati</taxon>
        <taxon>Actinomycetota</taxon>
        <taxon>Actinomycetes</taxon>
        <taxon>Streptosporangiales</taxon>
        <taxon>Thermomonosporaceae</taxon>
        <taxon>Actinomadura</taxon>
    </lineage>
</organism>
<dbReference type="AlphaFoldDB" id="A0A4R4NF59"/>
<proteinExistence type="predicted"/>
<dbReference type="RefSeq" id="WP_131943868.1">
    <property type="nucleotide sequence ID" value="NZ_BAAAMX010000050.1"/>
</dbReference>
<evidence type="ECO:0000313" key="1">
    <source>
        <dbReference type="EMBL" id="TDC07811.1"/>
    </source>
</evidence>
<dbReference type="OrthoDB" id="3476593at2"/>
<comment type="caution">
    <text evidence="1">The sequence shown here is derived from an EMBL/GenBank/DDBJ whole genome shotgun (WGS) entry which is preliminary data.</text>
</comment>
<accession>A0A4R4NF59</accession>
<reference evidence="1 2" key="1">
    <citation type="submission" date="2019-03" db="EMBL/GenBank/DDBJ databases">
        <title>Draft genome sequences of novel Actinobacteria.</title>
        <authorList>
            <person name="Sahin N."/>
            <person name="Ay H."/>
            <person name="Saygin H."/>
        </authorList>
    </citation>
    <scope>NUCLEOTIDE SEQUENCE [LARGE SCALE GENOMIC DNA]</scope>
    <source>
        <strain evidence="1 2">DSM 45347</strain>
    </source>
</reference>
<keyword evidence="2" id="KW-1185">Reference proteome</keyword>
<name>A0A4R4NF59_9ACTN</name>
<protein>
    <submittedName>
        <fullName evidence="1">Uncharacterized protein</fullName>
    </submittedName>
</protein>
<dbReference type="Proteomes" id="UP000295431">
    <property type="component" value="Unassembled WGS sequence"/>
</dbReference>
<sequence length="125" mass="13913">MTTTERQRIAAQFHQAAITASQVAEAAEKTIGTISPHVQPIASADPNGLPPHAARLRQLRAAWPDWQFEYDANKVVPWNAQRRITPQWRGGHSTCDAQDPDTLEVLLRCAMDTQLLTRPHGRAGR</sequence>
<evidence type="ECO:0000313" key="2">
    <source>
        <dbReference type="Proteomes" id="UP000295431"/>
    </source>
</evidence>
<gene>
    <name evidence="1" type="ORF">E1284_31855</name>
</gene>
<dbReference type="EMBL" id="SMJW01000232">
    <property type="protein sequence ID" value="TDC07811.1"/>
    <property type="molecule type" value="Genomic_DNA"/>
</dbReference>